<name>A0A7J3IAC1_9CREN</name>
<accession>A0A7J3IAC1</accession>
<protein>
    <recommendedName>
        <fullName evidence="1">Polymerase nucleotidyl transferase domain-containing protein</fullName>
    </recommendedName>
</protein>
<gene>
    <name evidence="2" type="ORF">ENT87_08245</name>
</gene>
<dbReference type="Pfam" id="PF01909">
    <property type="entry name" value="NTP_transf_2"/>
    <property type="match status" value="1"/>
</dbReference>
<evidence type="ECO:0000259" key="1">
    <source>
        <dbReference type="Pfam" id="PF01909"/>
    </source>
</evidence>
<evidence type="ECO:0000313" key="2">
    <source>
        <dbReference type="EMBL" id="HGN37517.1"/>
    </source>
</evidence>
<feature type="domain" description="Polymerase nucleotidyl transferase" evidence="1">
    <location>
        <begin position="128"/>
        <end position="159"/>
    </location>
</feature>
<organism evidence="2">
    <name type="scientific">Ignisphaera aggregans</name>
    <dbReference type="NCBI Taxonomy" id="334771"/>
    <lineage>
        <taxon>Archaea</taxon>
        <taxon>Thermoproteota</taxon>
        <taxon>Thermoprotei</taxon>
        <taxon>Desulfurococcales</taxon>
        <taxon>Desulfurococcaceae</taxon>
        <taxon>Ignisphaera</taxon>
    </lineage>
</organism>
<proteinExistence type="predicted"/>
<reference evidence="2" key="1">
    <citation type="journal article" date="2020" name="mSystems">
        <title>Genome- and Community-Level Interaction Insights into Carbon Utilization and Element Cycling Functions of Hydrothermarchaeota in Hydrothermal Sediment.</title>
        <authorList>
            <person name="Zhou Z."/>
            <person name="Liu Y."/>
            <person name="Xu W."/>
            <person name="Pan J."/>
            <person name="Luo Z.H."/>
            <person name="Li M."/>
        </authorList>
    </citation>
    <scope>NUCLEOTIDE SEQUENCE [LARGE SCALE GENOMIC DNA]</scope>
    <source>
        <strain evidence="2">SpSt-618</strain>
    </source>
</reference>
<dbReference type="AlphaFoldDB" id="A0A7J3IAC1"/>
<dbReference type="SUPFAM" id="SSF81301">
    <property type="entry name" value="Nucleotidyltransferase"/>
    <property type="match status" value="1"/>
</dbReference>
<dbReference type="GO" id="GO:0016779">
    <property type="term" value="F:nucleotidyltransferase activity"/>
    <property type="evidence" value="ECO:0007669"/>
    <property type="project" value="InterPro"/>
</dbReference>
<comment type="caution">
    <text evidence="2">The sequence shown here is derived from an EMBL/GenBank/DDBJ whole genome shotgun (WGS) entry which is preliminary data.</text>
</comment>
<dbReference type="EMBL" id="DTAI01000245">
    <property type="protein sequence ID" value="HGN37517.1"/>
    <property type="molecule type" value="Genomic_DNA"/>
</dbReference>
<sequence>MNMVEGFYLRLYDGNIFYVKGVSHPIDRVVAFPKYVKSMDGNRIALDGSRYVKVAGIESEYRIVFEQYSRYLVYDEYFGRRVVLVPLEDIAEVYNPIDKALKIIRGAVEGVLVDVRDMLIDIINATGVKNIGVSGSILVDLYSEDSDIDIVVFGDADCRKVYSFLSEVIDKPDSRIRRYDEDSIANLYLSRATETPIGFEELVAQERRRVLEGLYRDREYFIRLIDTSHADDVYGVYRCRKLGTSTMKLRIVDAKRSIYTPCRYGVEVLEVLEGIEIDVEEVYSLRGRFNEIAYEGEIVIARGTIELLEYRNGGRKCRLYLGDPGDYMYLARVA</sequence>
<dbReference type="InterPro" id="IPR043519">
    <property type="entry name" value="NT_sf"/>
</dbReference>
<dbReference type="InterPro" id="IPR002934">
    <property type="entry name" value="Polymerase_NTP_transf_dom"/>
</dbReference>